<dbReference type="EC" id="2.7.13.3" evidence="2"/>
<dbReference type="Pfam" id="PF02518">
    <property type="entry name" value="HATPase_c"/>
    <property type="match status" value="1"/>
</dbReference>
<feature type="domain" description="Histidine kinase" evidence="9">
    <location>
        <begin position="244"/>
        <end position="453"/>
    </location>
</feature>
<comment type="caution">
    <text evidence="10">The sequence shown here is derived from an EMBL/GenBank/DDBJ whole genome shotgun (WGS) entry which is preliminary data.</text>
</comment>
<dbReference type="GO" id="GO:0000160">
    <property type="term" value="P:phosphorelay signal transduction system"/>
    <property type="evidence" value="ECO:0007669"/>
    <property type="project" value="UniProtKB-KW"/>
</dbReference>
<dbReference type="InterPro" id="IPR005467">
    <property type="entry name" value="His_kinase_dom"/>
</dbReference>
<protein>
    <recommendedName>
        <fullName evidence="2">histidine kinase</fullName>
        <ecNumber evidence="2">2.7.13.3</ecNumber>
    </recommendedName>
</protein>
<dbReference type="OrthoDB" id="9121833at2"/>
<keyword evidence="4" id="KW-0547">Nucleotide-binding</keyword>
<feature type="transmembrane region" description="Helical" evidence="8">
    <location>
        <begin position="36"/>
        <end position="56"/>
    </location>
</feature>
<dbReference type="Proteomes" id="UP000243739">
    <property type="component" value="Unassembled WGS sequence"/>
</dbReference>
<dbReference type="InterPro" id="IPR004358">
    <property type="entry name" value="Sig_transdc_His_kin-like_C"/>
</dbReference>
<feature type="transmembrane region" description="Helical" evidence="8">
    <location>
        <begin position="107"/>
        <end position="125"/>
    </location>
</feature>
<dbReference type="PANTHER" id="PTHR43065">
    <property type="entry name" value="SENSOR HISTIDINE KINASE"/>
    <property type="match status" value="1"/>
</dbReference>
<evidence type="ECO:0000256" key="4">
    <source>
        <dbReference type="ARBA" id="ARBA00022741"/>
    </source>
</evidence>
<dbReference type="EMBL" id="MIJF01000020">
    <property type="protein sequence ID" value="OEF99547.1"/>
    <property type="molecule type" value="Genomic_DNA"/>
</dbReference>
<feature type="transmembrane region" description="Helical" evidence="8">
    <location>
        <begin position="131"/>
        <end position="155"/>
    </location>
</feature>
<dbReference type="InterPro" id="IPR036890">
    <property type="entry name" value="HATPase_C_sf"/>
</dbReference>
<evidence type="ECO:0000256" key="1">
    <source>
        <dbReference type="ARBA" id="ARBA00000085"/>
    </source>
</evidence>
<accession>A0A1D2YV35</accession>
<dbReference type="Gene3D" id="3.30.565.10">
    <property type="entry name" value="Histidine kinase-like ATPase, C-terminal domain"/>
    <property type="match status" value="1"/>
</dbReference>
<evidence type="ECO:0000256" key="7">
    <source>
        <dbReference type="ARBA" id="ARBA00023012"/>
    </source>
</evidence>
<evidence type="ECO:0000259" key="9">
    <source>
        <dbReference type="PROSITE" id="PS50109"/>
    </source>
</evidence>
<proteinExistence type="predicted"/>
<dbReference type="InterPro" id="IPR003594">
    <property type="entry name" value="HATPase_dom"/>
</dbReference>
<evidence type="ECO:0000313" key="10">
    <source>
        <dbReference type="EMBL" id="OEF99547.1"/>
    </source>
</evidence>
<dbReference type="SMART" id="SM00387">
    <property type="entry name" value="HATPase_c"/>
    <property type="match status" value="1"/>
</dbReference>
<dbReference type="PRINTS" id="PR00344">
    <property type="entry name" value="BCTRLSENSOR"/>
</dbReference>
<gene>
    <name evidence="10" type="ORF">BHF71_08680</name>
</gene>
<evidence type="ECO:0000256" key="5">
    <source>
        <dbReference type="ARBA" id="ARBA00022777"/>
    </source>
</evidence>
<evidence type="ECO:0000256" key="8">
    <source>
        <dbReference type="SAM" id="Phobius"/>
    </source>
</evidence>
<comment type="catalytic activity">
    <reaction evidence="1">
        <text>ATP + protein L-histidine = ADP + protein N-phospho-L-histidine.</text>
        <dbReference type="EC" id="2.7.13.3"/>
    </reaction>
</comment>
<feature type="transmembrane region" description="Helical" evidence="8">
    <location>
        <begin position="196"/>
        <end position="215"/>
    </location>
</feature>
<keyword evidence="8" id="KW-0472">Membrane</keyword>
<reference evidence="10 11" key="1">
    <citation type="submission" date="2016-09" db="EMBL/GenBank/DDBJ databases">
        <title>Draft genome sequence for the type strain of Vulcanibacillus modesticaldus BR, a strictly anaerobic, moderately thermophilic, and nitrate-reducing bacterium from deep sea-hydrothermal vents of the Mid-Atlantic Ridge.</title>
        <authorList>
            <person name="Abin C.A."/>
            <person name="Hollibaugh J.T."/>
        </authorList>
    </citation>
    <scope>NUCLEOTIDE SEQUENCE [LARGE SCALE GENOMIC DNA]</scope>
    <source>
        <strain evidence="10 11">BR</strain>
    </source>
</reference>
<dbReference type="AlphaFoldDB" id="A0A1D2YV35"/>
<dbReference type="STRING" id="337097.BHF71_08680"/>
<feature type="transmembrane region" description="Helical" evidence="8">
    <location>
        <begin position="6"/>
        <end position="24"/>
    </location>
</feature>
<dbReference type="PANTHER" id="PTHR43065:SF46">
    <property type="entry name" value="C4-DICARBOXYLATE TRANSPORT SENSOR PROTEIN DCTB"/>
    <property type="match status" value="1"/>
</dbReference>
<feature type="transmembrane region" description="Helical" evidence="8">
    <location>
        <begin position="76"/>
        <end position="95"/>
    </location>
</feature>
<organism evidence="10 11">
    <name type="scientific">Vulcanibacillus modesticaldus</name>
    <dbReference type="NCBI Taxonomy" id="337097"/>
    <lineage>
        <taxon>Bacteria</taxon>
        <taxon>Bacillati</taxon>
        <taxon>Bacillota</taxon>
        <taxon>Bacilli</taxon>
        <taxon>Bacillales</taxon>
        <taxon>Bacillaceae</taxon>
        <taxon>Vulcanibacillus</taxon>
    </lineage>
</organism>
<keyword evidence="3" id="KW-0808">Transferase</keyword>
<dbReference type="GO" id="GO:0005524">
    <property type="term" value="F:ATP binding"/>
    <property type="evidence" value="ECO:0007669"/>
    <property type="project" value="UniProtKB-KW"/>
</dbReference>
<dbReference type="RefSeq" id="WP_069656606.1">
    <property type="nucleotide sequence ID" value="NZ_MIJF01000020.1"/>
</dbReference>
<keyword evidence="11" id="KW-1185">Reference proteome</keyword>
<evidence type="ECO:0000313" key="11">
    <source>
        <dbReference type="Proteomes" id="UP000243739"/>
    </source>
</evidence>
<keyword evidence="8" id="KW-1133">Transmembrane helix</keyword>
<keyword evidence="5" id="KW-0418">Kinase</keyword>
<dbReference type="GO" id="GO:0004673">
    <property type="term" value="F:protein histidine kinase activity"/>
    <property type="evidence" value="ECO:0007669"/>
    <property type="project" value="UniProtKB-EC"/>
</dbReference>
<name>A0A1D2YV35_9BACI</name>
<dbReference type="PROSITE" id="PS50109">
    <property type="entry name" value="HIS_KIN"/>
    <property type="match status" value="1"/>
</dbReference>
<dbReference type="SUPFAM" id="SSF55874">
    <property type="entry name" value="ATPase domain of HSP90 chaperone/DNA topoisomerase II/histidine kinase"/>
    <property type="match status" value="1"/>
</dbReference>
<keyword evidence="7" id="KW-0902">Two-component regulatory system</keyword>
<evidence type="ECO:0000256" key="2">
    <source>
        <dbReference type="ARBA" id="ARBA00012438"/>
    </source>
</evidence>
<keyword evidence="8" id="KW-0812">Transmembrane</keyword>
<sequence>MSFSIIFLFFILWILLWTVAFIVVNTDSKNEYNRWLGLFTFLAGFGGLAVFIREFIELIKIIGVQIPTIDGIFSSFAHYLAPYALLMFAIINTEIFRNRWDKWKNRIAIILLIPPLLSYILFPVYPKFSPSYTFIVFWAVGYIVIANLMFIYSWITTQNPRQKINQLFTCVLFVPALTFVAFSNYILPALNIQNIWIYNSWIVILLFILFIFFGWKYGVLGVKIKFEKYSLDNTMRAMTSGTAILNHTLKNEVVKISVCIEELKKIIKEYNIPTKDYIDIITNSTEHIMDMIKRLNTSMQDIEVKEQAVNLANVIELSVHNMKSTFEKNNVKIKKNLRDDIILIFDRVHLREMINNILMNSVEAIHSAGEINIEMTINPKYLTLAIKDNGIGISKNNLSNIFDPFFSTKKKSSNFGLGLTYCYNVMQKSGGYLEIDSKENIGTTVYLNFPIKKVFTKYSIDEVREE</sequence>
<evidence type="ECO:0000256" key="3">
    <source>
        <dbReference type="ARBA" id="ARBA00022679"/>
    </source>
</evidence>
<keyword evidence="6" id="KW-0067">ATP-binding</keyword>
<evidence type="ECO:0000256" key="6">
    <source>
        <dbReference type="ARBA" id="ARBA00022840"/>
    </source>
</evidence>
<feature type="transmembrane region" description="Helical" evidence="8">
    <location>
        <begin position="167"/>
        <end position="190"/>
    </location>
</feature>